<proteinExistence type="predicted"/>
<name>A0A9Q4ARX7_9HYPH</name>
<reference evidence="3" key="1">
    <citation type="submission" date="2022-06" db="EMBL/GenBank/DDBJ databases">
        <title>Devosia sp. XJ19-45 genome assembly.</title>
        <authorList>
            <person name="Li B."/>
            <person name="Cai M."/>
            <person name="Nie G."/>
            <person name="Li W."/>
        </authorList>
    </citation>
    <scope>NUCLEOTIDE SEQUENCE</scope>
    <source>
        <strain evidence="3">XJ19-45</strain>
    </source>
</reference>
<organism evidence="3 4">
    <name type="scientific">Devosia ureilytica</name>
    <dbReference type="NCBI Taxonomy" id="2952754"/>
    <lineage>
        <taxon>Bacteria</taxon>
        <taxon>Pseudomonadati</taxon>
        <taxon>Pseudomonadota</taxon>
        <taxon>Alphaproteobacteria</taxon>
        <taxon>Hyphomicrobiales</taxon>
        <taxon>Devosiaceae</taxon>
        <taxon>Devosia</taxon>
    </lineage>
</organism>
<dbReference type="EMBL" id="JAMWDU010000006">
    <property type="protein sequence ID" value="MCP8888616.1"/>
    <property type="molecule type" value="Genomic_DNA"/>
</dbReference>
<feature type="modified residue" description="4-aspartylphosphate" evidence="1">
    <location>
        <position position="58"/>
    </location>
</feature>
<dbReference type="AlphaFoldDB" id="A0A9Q4ARX7"/>
<dbReference type="InterPro" id="IPR052048">
    <property type="entry name" value="ST_Response_Regulator"/>
</dbReference>
<evidence type="ECO:0000256" key="1">
    <source>
        <dbReference type="PROSITE-ProRule" id="PRU00169"/>
    </source>
</evidence>
<dbReference type="Gene3D" id="3.40.50.2300">
    <property type="match status" value="1"/>
</dbReference>
<sequence>MVSAAQTRALVVDDNAYARAVCTRGLRQFGIGAVDEAADGAEAILKLLVAPYELVLMDWYMPDIGGPGVMQVLRDPRFGASPDIKVVLMTAYPSPENLLRGRRIGFNDVLPKPFTTQHLGAVLTRVLAPQGVPDDVVYV</sequence>
<dbReference type="InterPro" id="IPR001789">
    <property type="entry name" value="Sig_transdc_resp-reg_receiver"/>
</dbReference>
<dbReference type="CDD" id="cd17546">
    <property type="entry name" value="REC_hyHK_CKI1_RcsC-like"/>
    <property type="match status" value="1"/>
</dbReference>
<dbReference type="PROSITE" id="PS50110">
    <property type="entry name" value="RESPONSE_REGULATORY"/>
    <property type="match status" value="1"/>
</dbReference>
<dbReference type="SMART" id="SM00448">
    <property type="entry name" value="REC"/>
    <property type="match status" value="1"/>
</dbReference>
<protein>
    <submittedName>
        <fullName evidence="3">Response regulator</fullName>
    </submittedName>
</protein>
<keyword evidence="4" id="KW-1185">Reference proteome</keyword>
<dbReference type="PANTHER" id="PTHR43228">
    <property type="entry name" value="TWO-COMPONENT RESPONSE REGULATOR"/>
    <property type="match status" value="1"/>
</dbReference>
<evidence type="ECO:0000313" key="4">
    <source>
        <dbReference type="Proteomes" id="UP001060275"/>
    </source>
</evidence>
<accession>A0A9Q4ARX7</accession>
<dbReference type="GO" id="GO:0000160">
    <property type="term" value="P:phosphorelay signal transduction system"/>
    <property type="evidence" value="ECO:0007669"/>
    <property type="project" value="InterPro"/>
</dbReference>
<gene>
    <name evidence="3" type="ORF">NF348_15985</name>
</gene>
<dbReference type="PANTHER" id="PTHR43228:SF1">
    <property type="entry name" value="TWO-COMPONENT RESPONSE REGULATOR ARR22"/>
    <property type="match status" value="1"/>
</dbReference>
<dbReference type="RefSeq" id="WP_254675568.1">
    <property type="nucleotide sequence ID" value="NZ_JAMWDU010000006.1"/>
</dbReference>
<comment type="caution">
    <text evidence="3">The sequence shown here is derived from an EMBL/GenBank/DDBJ whole genome shotgun (WGS) entry which is preliminary data.</text>
</comment>
<feature type="domain" description="Response regulatory" evidence="2">
    <location>
        <begin position="8"/>
        <end position="127"/>
    </location>
</feature>
<dbReference type="Proteomes" id="UP001060275">
    <property type="component" value="Unassembled WGS sequence"/>
</dbReference>
<dbReference type="InterPro" id="IPR011006">
    <property type="entry name" value="CheY-like_superfamily"/>
</dbReference>
<keyword evidence="1" id="KW-0597">Phosphoprotein</keyword>
<dbReference type="SUPFAM" id="SSF52172">
    <property type="entry name" value="CheY-like"/>
    <property type="match status" value="1"/>
</dbReference>
<dbReference type="Pfam" id="PF00072">
    <property type="entry name" value="Response_reg"/>
    <property type="match status" value="1"/>
</dbReference>
<evidence type="ECO:0000313" key="3">
    <source>
        <dbReference type="EMBL" id="MCP8888616.1"/>
    </source>
</evidence>
<evidence type="ECO:0000259" key="2">
    <source>
        <dbReference type="PROSITE" id="PS50110"/>
    </source>
</evidence>